<accession>M3DLL5</accession>
<evidence type="ECO:0000256" key="1">
    <source>
        <dbReference type="SAM" id="MobiDB-lite"/>
    </source>
</evidence>
<evidence type="ECO:0000313" key="2">
    <source>
        <dbReference type="EMBL" id="EMF57817.1"/>
    </source>
</evidence>
<proteinExistence type="predicted"/>
<feature type="compositionally biased region" description="Basic and acidic residues" evidence="1">
    <location>
        <begin position="40"/>
        <end position="51"/>
    </location>
</feature>
<name>M3DLL5_9ACTN</name>
<evidence type="ECO:0000313" key="3">
    <source>
        <dbReference type="Proteomes" id="UP000030760"/>
    </source>
</evidence>
<reference evidence="3" key="1">
    <citation type="journal article" date="2013" name="Genome Announc.">
        <title>Draft Genome Sequence of Streptomyces bottropensis ATCC 25435, a Bottromycin-Producing Actinomycete.</title>
        <authorList>
            <person name="Zhang H."/>
            <person name="Zhou W."/>
            <person name="Zhuang Y."/>
            <person name="Liang X."/>
            <person name="Liu T."/>
        </authorList>
    </citation>
    <scope>NUCLEOTIDE SEQUENCE [LARGE SCALE GENOMIC DNA]</scope>
    <source>
        <strain evidence="3">ATCC 25435</strain>
    </source>
</reference>
<protein>
    <submittedName>
        <fullName evidence="2">Uncharacterized protein</fullName>
    </submittedName>
</protein>
<dbReference type="EMBL" id="KB405056">
    <property type="protein sequence ID" value="EMF57817.1"/>
    <property type="molecule type" value="Genomic_DNA"/>
</dbReference>
<gene>
    <name evidence="2" type="ORF">SBD_0490</name>
</gene>
<dbReference type="Proteomes" id="UP000030760">
    <property type="component" value="Unassembled WGS sequence"/>
</dbReference>
<dbReference type="AlphaFoldDB" id="M3DLL5"/>
<feature type="region of interest" description="Disordered" evidence="1">
    <location>
        <begin position="28"/>
        <end position="51"/>
    </location>
</feature>
<organism evidence="2 3">
    <name type="scientific">Streptomyces bottropensis ATCC 25435</name>
    <dbReference type="NCBI Taxonomy" id="1054862"/>
    <lineage>
        <taxon>Bacteria</taxon>
        <taxon>Bacillati</taxon>
        <taxon>Actinomycetota</taxon>
        <taxon>Actinomycetes</taxon>
        <taxon>Kitasatosporales</taxon>
        <taxon>Streptomycetaceae</taxon>
        <taxon>Streptomyces</taxon>
    </lineage>
</organism>
<sequence>MYGSTRPLQEGRGADSAAAVWRSGVLAGRTEGVTGGNGVAERHGDRRCSSV</sequence>